<evidence type="ECO:0000313" key="2">
    <source>
        <dbReference type="EMBL" id="ARN81486.1"/>
    </source>
</evidence>
<dbReference type="GO" id="GO:0003677">
    <property type="term" value="F:DNA binding"/>
    <property type="evidence" value="ECO:0007669"/>
    <property type="project" value="InterPro"/>
</dbReference>
<dbReference type="OrthoDB" id="4419620at2"/>
<dbReference type="Pfam" id="PF01381">
    <property type="entry name" value="HTH_3"/>
    <property type="match status" value="1"/>
</dbReference>
<evidence type="ECO:0000259" key="1">
    <source>
        <dbReference type="Pfam" id="PF01381"/>
    </source>
</evidence>
<dbReference type="Proteomes" id="UP000193978">
    <property type="component" value="Chromosome"/>
</dbReference>
<dbReference type="KEGG" id="mbry:B1812_10845"/>
<proteinExistence type="predicted"/>
<gene>
    <name evidence="2" type="ORF">B1812_10845</name>
</gene>
<accession>A0A1W6MVE3</accession>
<dbReference type="Gene3D" id="1.10.260.40">
    <property type="entry name" value="lambda repressor-like DNA-binding domains"/>
    <property type="match status" value="1"/>
</dbReference>
<sequence length="99" mass="10840">MIHHVSPQSLSIPLTSEIIRAGRMLLRWDQKTLAEAAGVSHVTVRRLEAKPGPLAAGPSTIIKLRSALESAGIVFVEDDGEGHGLRLRKAQWRRILEGN</sequence>
<dbReference type="SUPFAM" id="SSF47413">
    <property type="entry name" value="lambda repressor-like DNA-binding domains"/>
    <property type="match status" value="1"/>
</dbReference>
<organism evidence="2 3">
    <name type="scientific">Methylocystis bryophila</name>
    <dbReference type="NCBI Taxonomy" id="655015"/>
    <lineage>
        <taxon>Bacteria</taxon>
        <taxon>Pseudomonadati</taxon>
        <taxon>Pseudomonadota</taxon>
        <taxon>Alphaproteobacteria</taxon>
        <taxon>Hyphomicrobiales</taxon>
        <taxon>Methylocystaceae</taxon>
        <taxon>Methylocystis</taxon>
    </lineage>
</organism>
<reference evidence="2 3" key="1">
    <citation type="submission" date="2017-02" db="EMBL/GenBank/DDBJ databases">
        <authorList>
            <person name="Peterson S.W."/>
        </authorList>
    </citation>
    <scope>NUCLEOTIDE SEQUENCE [LARGE SCALE GENOMIC DNA]</scope>
    <source>
        <strain evidence="2 3">S285</strain>
    </source>
</reference>
<dbReference type="InterPro" id="IPR001387">
    <property type="entry name" value="Cro/C1-type_HTH"/>
</dbReference>
<dbReference type="InterPro" id="IPR010982">
    <property type="entry name" value="Lambda_DNA-bd_dom_sf"/>
</dbReference>
<protein>
    <recommendedName>
        <fullName evidence="1">HTH cro/C1-type domain-containing protein</fullName>
    </recommendedName>
</protein>
<dbReference type="CDD" id="cd00093">
    <property type="entry name" value="HTH_XRE"/>
    <property type="match status" value="1"/>
</dbReference>
<dbReference type="AlphaFoldDB" id="A0A1W6MVE3"/>
<name>A0A1W6MVE3_9HYPH</name>
<dbReference type="EMBL" id="CP019948">
    <property type="protein sequence ID" value="ARN81486.1"/>
    <property type="molecule type" value="Genomic_DNA"/>
</dbReference>
<keyword evidence="3" id="KW-1185">Reference proteome</keyword>
<feature type="domain" description="HTH cro/C1-type" evidence="1">
    <location>
        <begin position="19"/>
        <end position="68"/>
    </location>
</feature>
<evidence type="ECO:0000313" key="3">
    <source>
        <dbReference type="Proteomes" id="UP000193978"/>
    </source>
</evidence>